<accession>A0A0D0JS49</accession>
<dbReference type="PANTHER" id="PTHR37315:SF1">
    <property type="entry name" value="UPF0311 PROTEIN BLR7842"/>
    <property type="match status" value="1"/>
</dbReference>
<dbReference type="Gene3D" id="2.40.160.20">
    <property type="match status" value="1"/>
</dbReference>
<dbReference type="OrthoDB" id="5294829at2"/>
<sequence>MKRLTAVLAIILSLAGGLACADVNAPPPIKLEPLARFTVNLEAPVWELGAVGPQGQRRIIPITSGHFEGPGFKGKILDNGADWQLVDSNGLAIIDTRYLLQTDDGALLYLQTKGYRHGPAEVLRKVARGEPVDPSQYYFRVTLQFETSDPNYSWLNGMVGVGSAMRLQKAVVYDAFLVK</sequence>
<gene>
    <name evidence="3" type="ORF">RU08_25845</name>
</gene>
<keyword evidence="2" id="KW-0732">Signal</keyword>
<comment type="similarity">
    <text evidence="1">Belongs to the UPF0311 family.</text>
</comment>
<dbReference type="PROSITE" id="PS51257">
    <property type="entry name" value="PROKAR_LIPOPROTEIN"/>
    <property type="match status" value="1"/>
</dbReference>
<name>A0A0D0JS49_9PSED</name>
<dbReference type="RefSeq" id="WP_042556759.1">
    <property type="nucleotide sequence ID" value="NZ_JXQW01000124.1"/>
</dbReference>
<reference evidence="3 4" key="1">
    <citation type="submission" date="2014-12" db="EMBL/GenBank/DDBJ databases">
        <title>16Stimator: statistical estimation of ribosomal gene copy numbers from draft genome assemblies.</title>
        <authorList>
            <person name="Perisin M.A."/>
            <person name="Vetter M."/>
            <person name="Gilbert J.A."/>
            <person name="Bergelson J."/>
        </authorList>
    </citation>
    <scope>NUCLEOTIDE SEQUENCE [LARGE SCALE GENOMIC DNA]</scope>
    <source>
        <strain evidence="3 4">MEJ086</strain>
    </source>
</reference>
<evidence type="ECO:0000313" key="4">
    <source>
        <dbReference type="Proteomes" id="UP000032068"/>
    </source>
</evidence>
<feature type="signal peptide" evidence="2">
    <location>
        <begin position="1"/>
        <end position="21"/>
    </location>
</feature>
<evidence type="ECO:0000256" key="1">
    <source>
        <dbReference type="HAMAP-Rule" id="MF_00775"/>
    </source>
</evidence>
<dbReference type="InterPro" id="IPR020915">
    <property type="entry name" value="UPF0311"/>
</dbReference>
<dbReference type="EMBL" id="JXQW01000124">
    <property type="protein sequence ID" value="KIP87895.1"/>
    <property type="molecule type" value="Genomic_DNA"/>
</dbReference>
<proteinExistence type="inferred from homology"/>
<evidence type="ECO:0000313" key="3">
    <source>
        <dbReference type="EMBL" id="KIP87895.1"/>
    </source>
</evidence>
<feature type="chain" id="PRO_5002213753" description="UPF0311 protein RU08_25845" evidence="2">
    <location>
        <begin position="22"/>
        <end position="179"/>
    </location>
</feature>
<dbReference type="Pfam" id="PF11578">
    <property type="entry name" value="DUF3237"/>
    <property type="match status" value="1"/>
</dbReference>
<protein>
    <recommendedName>
        <fullName evidence="1">UPF0311 protein RU08_25845</fullName>
    </recommendedName>
</protein>
<evidence type="ECO:0000256" key="2">
    <source>
        <dbReference type="SAM" id="SignalP"/>
    </source>
</evidence>
<organism evidence="3 4">
    <name type="scientific">Pseudomonas fulva</name>
    <dbReference type="NCBI Taxonomy" id="47880"/>
    <lineage>
        <taxon>Bacteria</taxon>
        <taxon>Pseudomonadati</taxon>
        <taxon>Pseudomonadota</taxon>
        <taxon>Gammaproteobacteria</taxon>
        <taxon>Pseudomonadales</taxon>
        <taxon>Pseudomonadaceae</taxon>
        <taxon>Pseudomonas</taxon>
    </lineage>
</organism>
<dbReference type="PANTHER" id="PTHR37315">
    <property type="entry name" value="UPF0311 PROTEIN BLR7842"/>
    <property type="match status" value="1"/>
</dbReference>
<dbReference type="AlphaFoldDB" id="A0A0D0JS49"/>
<dbReference type="HAMAP" id="MF_00775">
    <property type="entry name" value="UPF0311"/>
    <property type="match status" value="1"/>
</dbReference>
<comment type="caution">
    <text evidence="3">The sequence shown here is derived from an EMBL/GenBank/DDBJ whole genome shotgun (WGS) entry which is preliminary data.</text>
</comment>
<dbReference type="Proteomes" id="UP000032068">
    <property type="component" value="Unassembled WGS sequence"/>
</dbReference>